<keyword evidence="1" id="KW-0812">Transmembrane</keyword>
<reference evidence="2" key="1">
    <citation type="submission" date="2022-06" db="EMBL/GenBank/DDBJ databases">
        <title>New Polynucleobacter species.</title>
        <authorList>
            <person name="Hahn M.W."/>
        </authorList>
    </citation>
    <scope>NUCLEOTIDE SEQUENCE</scope>
    <source>
        <strain evidence="2">UK-FUSCHL-C3</strain>
    </source>
</reference>
<protein>
    <submittedName>
        <fullName evidence="2">Photosynthetic complex putative assembly protein PuhB</fullName>
    </submittedName>
</protein>
<dbReference type="AlphaFoldDB" id="A0AAU8A0N6"/>
<accession>A0AAU8A0N6</accession>
<keyword evidence="1" id="KW-0472">Membrane</keyword>
<feature type="transmembrane region" description="Helical" evidence="1">
    <location>
        <begin position="46"/>
        <end position="65"/>
    </location>
</feature>
<sequence length="236" mass="26099">MSTLYQAPEHEFEAQPGLPEPLPPNEEIIWQGGPDLKAFALHAFHMHWFALYFGAMVLLKAIAVSQSVGGWSQEWPGFVWALGLSIAALVLIGLLAYWSVNTTMYTLTNRRLVMRIGIVLTITFNLPLKRLAQAGIHVYKDGSADIPIRLNAEDKIPYLHLWPHARAWKLAHPEPMIRCVADGKHVASLFADAWASANQVDLNQRESSPLNGNPAKSTNHAYGSDMALVKVGQSSL</sequence>
<organism evidence="2">
    <name type="scientific">Polynucleobacter sp. UK-FUSCHL-C3</name>
    <dbReference type="NCBI Taxonomy" id="2955208"/>
    <lineage>
        <taxon>Bacteria</taxon>
        <taxon>Pseudomonadati</taxon>
        <taxon>Pseudomonadota</taxon>
        <taxon>Betaproteobacteria</taxon>
        <taxon>Burkholderiales</taxon>
        <taxon>Burkholderiaceae</taxon>
        <taxon>Polynucleobacter</taxon>
    </lineage>
</organism>
<feature type="transmembrane region" description="Helical" evidence="1">
    <location>
        <begin position="77"/>
        <end position="100"/>
    </location>
</feature>
<dbReference type="InterPro" id="IPR054839">
    <property type="entry name" value="puhB_PGC"/>
</dbReference>
<proteinExistence type="predicted"/>
<gene>
    <name evidence="2" type="primary">puhB</name>
    <name evidence="2" type="ORF">NKE59_06845</name>
</gene>
<dbReference type="NCBIfam" id="NF040894">
    <property type="entry name" value="puhB_PGC"/>
    <property type="match status" value="1"/>
</dbReference>
<evidence type="ECO:0000313" key="2">
    <source>
        <dbReference type="EMBL" id="XCC57207.1"/>
    </source>
</evidence>
<keyword evidence="1" id="KW-1133">Transmembrane helix</keyword>
<dbReference type="RefSeq" id="WP_353438237.1">
    <property type="nucleotide sequence ID" value="NZ_CP099959.1"/>
</dbReference>
<evidence type="ECO:0000256" key="1">
    <source>
        <dbReference type="SAM" id="Phobius"/>
    </source>
</evidence>
<dbReference type="EMBL" id="CP099959">
    <property type="protein sequence ID" value="XCC57207.1"/>
    <property type="molecule type" value="Genomic_DNA"/>
</dbReference>
<name>A0AAU8A0N6_9BURK</name>